<sequence>MCTTAYCELKFKIFRTNCIGRLSSLSWHIATCKNTVTKTKKTERHNLFLISFRSRQLILLI</sequence>
<reference evidence="1" key="1">
    <citation type="submission" date="2018-02" db="EMBL/GenBank/DDBJ databases">
        <title>Rhizophora mucronata_Transcriptome.</title>
        <authorList>
            <person name="Meera S.P."/>
            <person name="Sreeshan A."/>
            <person name="Augustine A."/>
        </authorList>
    </citation>
    <scope>NUCLEOTIDE SEQUENCE</scope>
    <source>
        <tissue evidence="1">Leaf</tissue>
    </source>
</reference>
<name>A0A2P2QA21_RHIMU</name>
<accession>A0A2P2QA21</accession>
<proteinExistence type="predicted"/>
<organism evidence="1">
    <name type="scientific">Rhizophora mucronata</name>
    <name type="common">Asiatic mangrove</name>
    <dbReference type="NCBI Taxonomy" id="61149"/>
    <lineage>
        <taxon>Eukaryota</taxon>
        <taxon>Viridiplantae</taxon>
        <taxon>Streptophyta</taxon>
        <taxon>Embryophyta</taxon>
        <taxon>Tracheophyta</taxon>
        <taxon>Spermatophyta</taxon>
        <taxon>Magnoliopsida</taxon>
        <taxon>eudicotyledons</taxon>
        <taxon>Gunneridae</taxon>
        <taxon>Pentapetalae</taxon>
        <taxon>rosids</taxon>
        <taxon>fabids</taxon>
        <taxon>Malpighiales</taxon>
        <taxon>Rhizophoraceae</taxon>
        <taxon>Rhizophora</taxon>
    </lineage>
</organism>
<protein>
    <submittedName>
        <fullName evidence="1">Uncharacterized protein</fullName>
    </submittedName>
</protein>
<evidence type="ECO:0000313" key="1">
    <source>
        <dbReference type="EMBL" id="MBX63787.1"/>
    </source>
</evidence>
<dbReference type="EMBL" id="GGEC01083303">
    <property type="protein sequence ID" value="MBX63787.1"/>
    <property type="molecule type" value="Transcribed_RNA"/>
</dbReference>
<dbReference type="AlphaFoldDB" id="A0A2P2QA21"/>